<evidence type="ECO:0000313" key="17">
    <source>
        <dbReference type="EMBL" id="ABC22690.1"/>
    </source>
</evidence>
<dbReference type="EMBL" id="CP000230">
    <property type="protein sequence ID" value="ABC22690.1"/>
    <property type="molecule type" value="Genomic_DNA"/>
</dbReference>
<organism evidence="17 18">
    <name type="scientific">Rhodospirillum rubrum (strain ATCC 11170 / ATH 1.1.1 / DSM 467 / LMG 4362 / NCIMB 8255 / S1)</name>
    <dbReference type="NCBI Taxonomy" id="269796"/>
    <lineage>
        <taxon>Bacteria</taxon>
        <taxon>Pseudomonadati</taxon>
        <taxon>Pseudomonadota</taxon>
        <taxon>Alphaproteobacteria</taxon>
        <taxon>Rhodospirillales</taxon>
        <taxon>Rhodospirillaceae</taxon>
        <taxon>Rhodospirillum</taxon>
    </lineage>
</organism>
<evidence type="ECO:0000256" key="13">
    <source>
        <dbReference type="ARBA" id="ARBA00042775"/>
    </source>
</evidence>
<dbReference type="PhylomeDB" id="Q2RT55"/>
<evidence type="ECO:0000256" key="6">
    <source>
        <dbReference type="ARBA" id="ARBA00022989"/>
    </source>
</evidence>
<protein>
    <recommendedName>
        <fullName evidence="2">Parvulin-like PPIase</fullName>
    </recommendedName>
    <alternativeName>
        <fullName evidence="9">Peptidyl-prolyl cis-trans isomerase plp</fullName>
    </alternativeName>
    <alternativeName>
        <fullName evidence="12">Periplasmic chaperone PpiD</fullName>
    </alternativeName>
    <alternativeName>
        <fullName evidence="13">Periplasmic folding chaperone</fullName>
    </alternativeName>
    <alternativeName>
        <fullName evidence="10">Rotamase plp</fullName>
    </alternativeName>
</protein>
<dbReference type="InterPro" id="IPR027304">
    <property type="entry name" value="Trigger_fact/SurA_dom_sf"/>
</dbReference>
<dbReference type="InterPro" id="IPR000297">
    <property type="entry name" value="PPIase_PpiC"/>
</dbReference>
<dbReference type="PANTHER" id="PTHR47529:SF1">
    <property type="entry name" value="PERIPLASMIC CHAPERONE PPID"/>
    <property type="match status" value="1"/>
</dbReference>
<evidence type="ECO:0000256" key="4">
    <source>
        <dbReference type="ARBA" id="ARBA00022519"/>
    </source>
</evidence>
<dbReference type="SUPFAM" id="SSF109998">
    <property type="entry name" value="Triger factor/SurA peptide-binding domain-like"/>
    <property type="match status" value="1"/>
</dbReference>
<name>Q2RT55_RHORT</name>
<dbReference type="Pfam" id="PF13145">
    <property type="entry name" value="Rotamase_2"/>
    <property type="match status" value="2"/>
</dbReference>
<evidence type="ECO:0000256" key="2">
    <source>
        <dbReference type="ARBA" id="ARBA00018370"/>
    </source>
</evidence>
<dbReference type="InterPro" id="IPR046357">
    <property type="entry name" value="PPIase_dom_sf"/>
</dbReference>
<keyword evidence="18" id="KW-1185">Reference proteome</keyword>
<feature type="transmembrane region" description="Helical" evidence="15">
    <location>
        <begin position="12"/>
        <end position="31"/>
    </location>
</feature>
<evidence type="ECO:0000256" key="15">
    <source>
        <dbReference type="SAM" id="Phobius"/>
    </source>
</evidence>
<dbReference type="Proteomes" id="UP000001929">
    <property type="component" value="Chromosome"/>
</dbReference>
<evidence type="ECO:0000256" key="9">
    <source>
        <dbReference type="ARBA" id="ARBA00030642"/>
    </source>
</evidence>
<evidence type="ECO:0000256" key="7">
    <source>
        <dbReference type="ARBA" id="ARBA00023136"/>
    </source>
</evidence>
<keyword evidence="4" id="KW-0997">Cell inner membrane</keyword>
<feature type="domain" description="PpiC" evidence="16">
    <location>
        <begin position="248"/>
        <end position="366"/>
    </location>
</feature>
<accession>Q2RT55</accession>
<sequence length="632" mass="66419">MLDALRRGSKSWLAKSLLGLLVLSFGVWGVADYMVRGGGPKPAITVGGQSFGAGYVRNQFSEDLGRLRRQGIELDAEQAIAMGLLGQTVQTIVQGAVLDESGRRLGLVASDDALRSAIQNDPLFKGADGRFDRDRLSRILAANNLTEAGYIDLRRRDMIREALVEPVVSAVGVPGPIVDVLAAHASERRVAQVLTVAKAALPAPTTKPTEEALEKVRQENLDRFTAPEYRTAKALLLTRDAVAGSITVADEAIAQYYEAHGDEFVQPASRRVTQALFSSREQADSALVLIRSSSASLDEASRKITGSGAIDMGNVTDSSLPAPLPATIAAQDVGVVGEPAQSPLGWHLFLVTAATPETTKPLAEVAPQIRKTLASDQAVDSLYALSTQVEDLLAGGAGIDEVATQVGLPLLAFSVDSQGNSQDGTPAKGLPSDGAFLKTLFGLGEGEVSPMIDYEGGFFIQRLETITPRAPRPLDAVRAEVVALWQDQEQTATAGRLAEGLLSRAKAGASFEDLAAAEPASRLSTTPPVTRDGRSDGAAEADPLPGALVQAMFAARQGDVVRADGSDGVSLLRVLEIRQPSAEIAARERASVEQSLRQAYSADVANGYSAALGDTVGVTVDQGVVLDAVKTN</sequence>
<comment type="similarity">
    <text evidence="11">Belongs to the PpiD chaperone family.</text>
</comment>
<dbReference type="GO" id="GO:0003755">
    <property type="term" value="F:peptidyl-prolyl cis-trans isomerase activity"/>
    <property type="evidence" value="ECO:0007669"/>
    <property type="project" value="InterPro"/>
</dbReference>
<evidence type="ECO:0000256" key="12">
    <source>
        <dbReference type="ARBA" id="ARBA00040743"/>
    </source>
</evidence>
<dbReference type="PATRIC" id="fig|269796.9.peg.1971"/>
<dbReference type="RefSeq" id="WP_011389643.1">
    <property type="nucleotide sequence ID" value="NC_007643.1"/>
</dbReference>
<dbReference type="Pfam" id="PF13624">
    <property type="entry name" value="SurA_N_3"/>
    <property type="match status" value="1"/>
</dbReference>
<dbReference type="EnsemblBacteria" id="ABC22690">
    <property type="protein sequence ID" value="ABC22690"/>
    <property type="gene ID" value="Rru_A1890"/>
</dbReference>
<dbReference type="KEGG" id="rru:Rru_A1890"/>
<evidence type="ECO:0000256" key="10">
    <source>
        <dbReference type="ARBA" id="ARBA00031484"/>
    </source>
</evidence>
<dbReference type="eggNOG" id="COG0760">
    <property type="taxonomic scope" value="Bacteria"/>
</dbReference>
<evidence type="ECO:0000256" key="8">
    <source>
        <dbReference type="ARBA" id="ARBA00023186"/>
    </source>
</evidence>
<dbReference type="SUPFAM" id="SSF54534">
    <property type="entry name" value="FKBP-like"/>
    <property type="match status" value="2"/>
</dbReference>
<evidence type="ECO:0000256" key="5">
    <source>
        <dbReference type="ARBA" id="ARBA00022692"/>
    </source>
</evidence>
<reference evidence="17 18" key="1">
    <citation type="journal article" date="2011" name="Stand. Genomic Sci.">
        <title>Complete genome sequence of Rhodospirillum rubrum type strain (S1).</title>
        <authorList>
            <person name="Munk A.C."/>
            <person name="Copeland A."/>
            <person name="Lucas S."/>
            <person name="Lapidus A."/>
            <person name="Del Rio T.G."/>
            <person name="Barry K."/>
            <person name="Detter J.C."/>
            <person name="Hammon N."/>
            <person name="Israni S."/>
            <person name="Pitluck S."/>
            <person name="Brettin T."/>
            <person name="Bruce D."/>
            <person name="Han C."/>
            <person name="Tapia R."/>
            <person name="Gilna P."/>
            <person name="Schmutz J."/>
            <person name="Larimer F."/>
            <person name="Land M."/>
            <person name="Kyrpides N.C."/>
            <person name="Mavromatis K."/>
            <person name="Richardson P."/>
            <person name="Rohde M."/>
            <person name="Goker M."/>
            <person name="Klenk H.P."/>
            <person name="Zhang Y."/>
            <person name="Roberts G.P."/>
            <person name="Reslewic S."/>
            <person name="Schwartz D.C."/>
        </authorList>
    </citation>
    <scope>NUCLEOTIDE SEQUENCE [LARGE SCALE GENOMIC DNA]</scope>
    <source>
        <strain evidence="18">ATCC 11170 / ATH 1.1.1 / DSM 467 / LMG 4362 / NCIMB 8255 / S1</strain>
    </source>
</reference>
<evidence type="ECO:0000313" key="18">
    <source>
        <dbReference type="Proteomes" id="UP000001929"/>
    </source>
</evidence>
<dbReference type="PANTHER" id="PTHR47529">
    <property type="entry name" value="PEPTIDYL-PROLYL CIS-TRANS ISOMERASE D"/>
    <property type="match status" value="1"/>
</dbReference>
<evidence type="ECO:0000256" key="3">
    <source>
        <dbReference type="ARBA" id="ARBA00022475"/>
    </source>
</evidence>
<keyword evidence="5 15" id="KW-0812">Transmembrane</keyword>
<feature type="domain" description="PpiC" evidence="16">
    <location>
        <begin position="427"/>
        <end position="478"/>
    </location>
</feature>
<comment type="subcellular location">
    <subcellularLocation>
        <location evidence="1">Cell inner membrane</location>
        <topology evidence="1">Single-pass type II membrane protein</topology>
        <orientation evidence="1">Periplasmic side</orientation>
    </subcellularLocation>
</comment>
<dbReference type="HOGENOM" id="CLU_023843_2_1_5"/>
<feature type="region of interest" description="Disordered" evidence="14">
    <location>
        <begin position="517"/>
        <end position="541"/>
    </location>
</feature>
<evidence type="ECO:0000256" key="14">
    <source>
        <dbReference type="SAM" id="MobiDB-lite"/>
    </source>
</evidence>
<proteinExistence type="inferred from homology"/>
<dbReference type="GO" id="GO:0005886">
    <property type="term" value="C:plasma membrane"/>
    <property type="evidence" value="ECO:0007669"/>
    <property type="project" value="UniProtKB-SubCell"/>
</dbReference>
<evidence type="ECO:0000256" key="1">
    <source>
        <dbReference type="ARBA" id="ARBA00004382"/>
    </source>
</evidence>
<evidence type="ECO:0000256" key="11">
    <source>
        <dbReference type="ARBA" id="ARBA00038408"/>
    </source>
</evidence>
<keyword evidence="3" id="KW-1003">Cell membrane</keyword>
<keyword evidence="8" id="KW-0143">Chaperone</keyword>
<dbReference type="AlphaFoldDB" id="Q2RT55"/>
<gene>
    <name evidence="17" type="ordered locus">Rru_A1890</name>
</gene>
<dbReference type="InterPro" id="IPR052029">
    <property type="entry name" value="PpiD_chaperone"/>
</dbReference>
<dbReference type="Gene3D" id="3.10.50.40">
    <property type="match status" value="2"/>
</dbReference>
<keyword evidence="6 15" id="KW-1133">Transmembrane helix</keyword>
<keyword evidence="7 15" id="KW-0472">Membrane</keyword>
<evidence type="ECO:0000259" key="16">
    <source>
        <dbReference type="Pfam" id="PF13145"/>
    </source>
</evidence>
<dbReference type="STRING" id="269796.Rru_A1890"/>